<reference evidence="1" key="1">
    <citation type="journal article" date="2014" name="Front. Microbiol.">
        <title>High frequency of phylogenetically diverse reductive dehalogenase-homologous genes in deep subseafloor sedimentary metagenomes.</title>
        <authorList>
            <person name="Kawai M."/>
            <person name="Futagami T."/>
            <person name="Toyoda A."/>
            <person name="Takaki Y."/>
            <person name="Nishi S."/>
            <person name="Hori S."/>
            <person name="Arai W."/>
            <person name="Tsubouchi T."/>
            <person name="Morono Y."/>
            <person name="Uchiyama I."/>
            <person name="Ito T."/>
            <person name="Fujiyama A."/>
            <person name="Inagaki F."/>
            <person name="Takami H."/>
        </authorList>
    </citation>
    <scope>NUCLEOTIDE SEQUENCE</scope>
    <source>
        <strain evidence="1">Expedition CK06-06</strain>
    </source>
</reference>
<accession>X1S7H9</accession>
<name>X1S7H9_9ZZZZ</name>
<feature type="non-terminal residue" evidence="1">
    <location>
        <position position="34"/>
    </location>
</feature>
<dbReference type="Gene3D" id="3.90.550.10">
    <property type="entry name" value="Spore Coat Polysaccharide Biosynthesis Protein SpsA, Chain A"/>
    <property type="match status" value="1"/>
</dbReference>
<dbReference type="InterPro" id="IPR003329">
    <property type="entry name" value="Cytidylyl_trans"/>
</dbReference>
<dbReference type="SUPFAM" id="SSF53448">
    <property type="entry name" value="Nucleotide-diphospho-sugar transferases"/>
    <property type="match status" value="1"/>
</dbReference>
<dbReference type="EMBL" id="BARV01046187">
    <property type="protein sequence ID" value="GAI63764.1"/>
    <property type="molecule type" value="Genomic_DNA"/>
</dbReference>
<organism evidence="1">
    <name type="scientific">marine sediment metagenome</name>
    <dbReference type="NCBI Taxonomy" id="412755"/>
    <lineage>
        <taxon>unclassified sequences</taxon>
        <taxon>metagenomes</taxon>
        <taxon>ecological metagenomes</taxon>
    </lineage>
</organism>
<dbReference type="Pfam" id="PF02348">
    <property type="entry name" value="CTP_transf_3"/>
    <property type="match status" value="1"/>
</dbReference>
<proteinExistence type="predicted"/>
<gene>
    <name evidence="1" type="ORF">S06H3_67085</name>
</gene>
<dbReference type="InterPro" id="IPR029044">
    <property type="entry name" value="Nucleotide-diphossugar_trans"/>
</dbReference>
<sequence length="34" mass="3836">PLIYYSIREALKAKTLSRVVVSTDSQHYAEIAVN</sequence>
<comment type="caution">
    <text evidence="1">The sequence shown here is derived from an EMBL/GenBank/DDBJ whole genome shotgun (WGS) entry which is preliminary data.</text>
</comment>
<dbReference type="AlphaFoldDB" id="X1S7H9"/>
<evidence type="ECO:0000313" key="1">
    <source>
        <dbReference type="EMBL" id="GAI63764.1"/>
    </source>
</evidence>
<protein>
    <submittedName>
        <fullName evidence="1">Uncharacterized protein</fullName>
    </submittedName>
</protein>
<feature type="non-terminal residue" evidence="1">
    <location>
        <position position="1"/>
    </location>
</feature>